<evidence type="ECO:0000313" key="4">
    <source>
        <dbReference type="Proteomes" id="UP001310386"/>
    </source>
</evidence>
<sequence>MKETGKLAGSGGISGKPDGTGKRTSGKVLDGKRVLVTRPRNQADELSRLIEERGGEPVVFPMIQTRFPTNPETVRKLDQALASLETFDWVIFTSANGVDFFFARLTELGIDIRSMRKAKLAAVGRKTAQALNGRGLAAEIVPEKFQAEDLLDAMLPGLSAGQKVLLPKADIARDYLPRAMRALGLEVIEVVAYETVAADENADELIELLRNRMIHIATFTSSSTVRNFWSLLNDKGENPAELLRGVEIACIGPKTLETAEELGLTVTRLAKEATVASLVDAIADDE</sequence>
<proteinExistence type="predicted"/>
<dbReference type="PANTHER" id="PTHR40082:SF1">
    <property type="entry name" value="BLR5956 PROTEIN"/>
    <property type="match status" value="1"/>
</dbReference>
<protein>
    <submittedName>
        <fullName evidence="3">Uroporphyrinogen-III synthase</fullName>
        <ecNumber evidence="3">4.2.1.75</ecNumber>
    </submittedName>
</protein>
<organism evidence="3 4">
    <name type="scientific">Ferviditalea candida</name>
    <dbReference type="NCBI Taxonomy" id="3108399"/>
    <lineage>
        <taxon>Bacteria</taxon>
        <taxon>Bacillati</taxon>
        <taxon>Bacillota</taxon>
        <taxon>Bacilli</taxon>
        <taxon>Bacillales</taxon>
        <taxon>Paenibacillaceae</taxon>
        <taxon>Ferviditalea</taxon>
    </lineage>
</organism>
<dbReference type="SUPFAM" id="SSF69618">
    <property type="entry name" value="HemD-like"/>
    <property type="match status" value="1"/>
</dbReference>
<evidence type="ECO:0000313" key="3">
    <source>
        <dbReference type="EMBL" id="MEB3100397.1"/>
    </source>
</evidence>
<dbReference type="PANTHER" id="PTHR40082">
    <property type="entry name" value="BLR5956 PROTEIN"/>
    <property type="match status" value="1"/>
</dbReference>
<dbReference type="CDD" id="cd06578">
    <property type="entry name" value="HemD"/>
    <property type="match status" value="1"/>
</dbReference>
<dbReference type="Pfam" id="PF02602">
    <property type="entry name" value="HEM4"/>
    <property type="match status" value="1"/>
</dbReference>
<evidence type="ECO:0000259" key="2">
    <source>
        <dbReference type="Pfam" id="PF02602"/>
    </source>
</evidence>
<feature type="region of interest" description="Disordered" evidence="1">
    <location>
        <begin position="1"/>
        <end position="31"/>
    </location>
</feature>
<dbReference type="InterPro" id="IPR003754">
    <property type="entry name" value="4pyrrol_synth_uPrphyn_synth"/>
</dbReference>
<dbReference type="Gene3D" id="3.40.50.10090">
    <property type="match status" value="2"/>
</dbReference>
<dbReference type="EC" id="4.2.1.75" evidence="3"/>
<evidence type="ECO:0000256" key="1">
    <source>
        <dbReference type="SAM" id="MobiDB-lite"/>
    </source>
</evidence>
<keyword evidence="3" id="KW-0456">Lyase</keyword>
<keyword evidence="4" id="KW-1185">Reference proteome</keyword>
<comment type="caution">
    <text evidence="3">The sequence shown here is derived from an EMBL/GenBank/DDBJ whole genome shotgun (WGS) entry which is preliminary data.</text>
</comment>
<name>A0ABU5ZER9_9BACL</name>
<gene>
    <name evidence="3" type="ORF">VF724_01825</name>
</gene>
<accession>A0ABU5ZER9</accession>
<dbReference type="InterPro" id="IPR039793">
    <property type="entry name" value="UROS/Hem4"/>
</dbReference>
<dbReference type="GO" id="GO:0004852">
    <property type="term" value="F:uroporphyrinogen-III synthase activity"/>
    <property type="evidence" value="ECO:0007669"/>
    <property type="project" value="UniProtKB-EC"/>
</dbReference>
<dbReference type="RefSeq" id="WP_371752510.1">
    <property type="nucleotide sequence ID" value="NZ_JAYJLD010000002.1"/>
</dbReference>
<dbReference type="InterPro" id="IPR036108">
    <property type="entry name" value="4pyrrol_syn_uPrphyn_synt_sf"/>
</dbReference>
<reference evidence="3" key="1">
    <citation type="submission" date="2023-12" db="EMBL/GenBank/DDBJ databases">
        <title>Fervidustalea candida gen. nov., sp. nov., a novel member of the family Paenibacillaceae isolated from a geothermal area.</title>
        <authorList>
            <person name="Li W.-J."/>
            <person name="Jiao J.-Y."/>
            <person name="Chen Y."/>
        </authorList>
    </citation>
    <scope>NUCLEOTIDE SEQUENCE</scope>
    <source>
        <strain evidence="3">SYSU GA230002</strain>
    </source>
</reference>
<feature type="domain" description="Tetrapyrrole biosynthesis uroporphyrinogen III synthase" evidence="2">
    <location>
        <begin position="44"/>
        <end position="279"/>
    </location>
</feature>
<dbReference type="Proteomes" id="UP001310386">
    <property type="component" value="Unassembled WGS sequence"/>
</dbReference>
<dbReference type="EMBL" id="JAYJLD010000002">
    <property type="protein sequence ID" value="MEB3100397.1"/>
    <property type="molecule type" value="Genomic_DNA"/>
</dbReference>